<dbReference type="Gene3D" id="3.20.20.80">
    <property type="entry name" value="Glycosidases"/>
    <property type="match status" value="2"/>
</dbReference>
<dbReference type="FunFam" id="3.20.20.80:FF:000106">
    <property type="entry name" value="Glycosyl hydrolase, putative"/>
    <property type="match status" value="1"/>
</dbReference>
<dbReference type="KEGG" id="yli:2912357"/>
<evidence type="ECO:0000256" key="2">
    <source>
        <dbReference type="ARBA" id="ARBA00022801"/>
    </source>
</evidence>
<feature type="domain" description="Glycoside hydrolase family 5" evidence="5">
    <location>
        <begin position="66"/>
        <end position="130"/>
    </location>
</feature>
<dbReference type="InterPro" id="IPR041036">
    <property type="entry name" value="GH5_C"/>
</dbReference>
<dbReference type="VEuPathDB" id="FungiDB:YALI0_E06149g"/>
<dbReference type="PANTHER" id="PTHR31308">
    <property type="match status" value="1"/>
</dbReference>
<evidence type="ECO:0000313" key="9">
    <source>
        <dbReference type="Proteomes" id="UP000182444"/>
    </source>
</evidence>
<evidence type="ECO:0000256" key="4">
    <source>
        <dbReference type="SAM" id="MobiDB-lite"/>
    </source>
</evidence>
<dbReference type="Pfam" id="PF00150">
    <property type="entry name" value="Cellulase"/>
    <property type="match status" value="1"/>
</dbReference>
<dbReference type="Proteomes" id="UP000256601">
    <property type="component" value="Unassembled WGS sequence"/>
</dbReference>
<dbReference type="VEuPathDB" id="FungiDB:YALI1_E07471g"/>
<keyword evidence="3" id="KW-0326">Glycosidase</keyword>
<dbReference type="InterPro" id="IPR013780">
    <property type="entry name" value="Glyco_hydro_b"/>
</dbReference>
<dbReference type="EMBL" id="CP017557">
    <property type="protein sequence ID" value="AOW05030.1"/>
    <property type="molecule type" value="Genomic_DNA"/>
</dbReference>
<dbReference type="GO" id="GO:1904462">
    <property type="term" value="P:ergosteryl 3-beta-D-glucoside catabolic process"/>
    <property type="evidence" value="ECO:0007669"/>
    <property type="project" value="TreeGrafter"/>
</dbReference>
<dbReference type="InterPro" id="IPR001547">
    <property type="entry name" value="Glyco_hydro_5"/>
</dbReference>
<dbReference type="OMA" id="AACRYFA"/>
<dbReference type="AlphaFoldDB" id="A0A1H6Q3G7"/>
<evidence type="ECO:0000313" key="8">
    <source>
        <dbReference type="EMBL" id="RDW27827.1"/>
    </source>
</evidence>
<protein>
    <submittedName>
        <fullName evidence="8">Glycoside hydrolase superfamily</fullName>
    </submittedName>
</protein>
<name>A0A1H6Q3G7_YARLL</name>
<dbReference type="RefSeq" id="XP_503617.1">
    <property type="nucleotide sequence ID" value="XM_503617.1"/>
</dbReference>
<keyword evidence="2 8" id="KW-0378">Hydrolase</keyword>
<proteinExistence type="inferred from homology"/>
<dbReference type="GO" id="GO:0050295">
    <property type="term" value="F:steryl-beta-glucosidase activity"/>
    <property type="evidence" value="ECO:0007669"/>
    <property type="project" value="TreeGrafter"/>
</dbReference>
<dbReference type="Proteomes" id="UP000182444">
    <property type="component" value="Chromosome 1E"/>
</dbReference>
<evidence type="ECO:0000313" key="10">
    <source>
        <dbReference type="Proteomes" id="UP000256601"/>
    </source>
</evidence>
<evidence type="ECO:0000256" key="3">
    <source>
        <dbReference type="ARBA" id="ARBA00023295"/>
    </source>
</evidence>
<feature type="region of interest" description="Disordered" evidence="4">
    <location>
        <begin position="583"/>
        <end position="603"/>
    </location>
</feature>
<dbReference type="Gene3D" id="2.60.40.1180">
    <property type="entry name" value="Golgi alpha-mannosidase II"/>
    <property type="match status" value="1"/>
</dbReference>
<dbReference type="GO" id="GO:0000272">
    <property type="term" value="P:polysaccharide catabolic process"/>
    <property type="evidence" value="ECO:0007669"/>
    <property type="project" value="InterPro"/>
</dbReference>
<evidence type="ECO:0000313" key="7">
    <source>
        <dbReference type="EMBL" id="AOW05030.1"/>
    </source>
</evidence>
<dbReference type="InterPro" id="IPR018087">
    <property type="entry name" value="Glyco_hydro_5_CS"/>
</dbReference>
<evidence type="ECO:0000259" key="6">
    <source>
        <dbReference type="Pfam" id="PF18564"/>
    </source>
</evidence>
<dbReference type="PROSITE" id="PS00659">
    <property type="entry name" value="GLYCOSYL_HYDROL_F5"/>
    <property type="match status" value="1"/>
</dbReference>
<evidence type="ECO:0000259" key="5">
    <source>
        <dbReference type="Pfam" id="PF00150"/>
    </source>
</evidence>
<comment type="similarity">
    <text evidence="1">Belongs to the glycosyl hydrolase 5 (cellulase A) family.</text>
</comment>
<dbReference type="PANTHER" id="PTHR31308:SF5">
    <property type="entry name" value="ERGOSTERYL-BETA-GLUCOSIDASE"/>
    <property type="match status" value="1"/>
</dbReference>
<dbReference type="SUPFAM" id="SSF51445">
    <property type="entry name" value="(Trans)glycosidases"/>
    <property type="match status" value="1"/>
</dbReference>
<dbReference type="InterPro" id="IPR052066">
    <property type="entry name" value="Glycosphingolipid_Hydrolases"/>
</dbReference>
<reference evidence="7 9" key="1">
    <citation type="journal article" date="2016" name="PLoS ONE">
        <title>Sequence Assembly of Yarrowia lipolytica Strain W29/CLIB89 Shows Transposable Element Diversity.</title>
        <authorList>
            <person name="Magnan C."/>
            <person name="Yu J."/>
            <person name="Chang I."/>
            <person name="Jahn E."/>
            <person name="Kanomata Y."/>
            <person name="Wu J."/>
            <person name="Zeller M."/>
            <person name="Oakes M."/>
            <person name="Baldi P."/>
            <person name="Sandmeyer S."/>
        </authorList>
    </citation>
    <scope>NUCLEOTIDE SEQUENCE [LARGE SCALE GENOMIC DNA]</scope>
    <source>
        <strain evidence="7">CLIB89</strain>
        <strain evidence="9">CLIB89(W29)</strain>
    </source>
</reference>
<dbReference type="eggNOG" id="ENOG502QPU8">
    <property type="taxonomic scope" value="Eukaryota"/>
</dbReference>
<gene>
    <name evidence="8" type="ORF">B0I71DRAFT_128554</name>
    <name evidence="7" type="ORF">YALI1_E07471g</name>
</gene>
<dbReference type="GeneID" id="2912357"/>
<feature type="domain" description="Glycoside hydrolase family 5 C-terminal" evidence="6">
    <location>
        <begin position="674"/>
        <end position="761"/>
    </location>
</feature>
<dbReference type="FunFam" id="3.20.20.80:FF:000131">
    <property type="entry name" value="Glycoside hydrolase superfamily"/>
    <property type="match status" value="1"/>
</dbReference>
<organism evidence="7 9">
    <name type="scientific">Yarrowia lipolytica</name>
    <name type="common">Candida lipolytica</name>
    <dbReference type="NCBI Taxonomy" id="4952"/>
    <lineage>
        <taxon>Eukaryota</taxon>
        <taxon>Fungi</taxon>
        <taxon>Dikarya</taxon>
        <taxon>Ascomycota</taxon>
        <taxon>Saccharomycotina</taxon>
        <taxon>Dipodascomycetes</taxon>
        <taxon>Dipodascales</taxon>
        <taxon>Dipodascales incertae sedis</taxon>
        <taxon>Yarrowia</taxon>
    </lineage>
</organism>
<sequence>MSLQLLIDETGNFTDPSGKAVILRGINVAADAKLPAKPFTPSQQKAGDDFYDTTVSFVGSPFPLEEADEHFARIKAWGFNTIRYIYTWEALEHEGPGVYDEEFIDYTIAVLRKIGEHGMFAFMDPHQDVWSRFTGGSGAPLWTLYAAGLDPRHCMTTHSALVQNLWDNPSKFPKMIWSTNYQKLACQVMFTLFFAGNHFAPKCIINGVNVQDYLQGSFLAAKRHLAERIAVDQHLVENVVIGWESVNEPNHGLIGYENIHAIPDSQKLRLGPTPTAFECMRMGMGETVEVDNYEFGPFGATKNGTVVIEPKGTLAWLKDFSECDKIYGWTRGPEWLPGMCIWAQHGVWEPKTGKLLKPTYFNDGHSFHGIGSKIDEEVWVNKYFLGYWLAFLATIRQVNKDWLVLMQAPVMQVPPDLVNHPEFNDKRIVYSPHYYDGLTLMNKKWNRLYNVDVVGILRGKYPSIVLGLRVGESAIRNCLRDQLRFLRKEGLAKIGNFPCLISEIGIPYDMDDKYAYRTGDYSQQIRALDANQYALEGSKLHYTLWVYTASNNHKWGDNWNGEDLSLYSKDDAAKQLQKYGGATQTLTNGSADGSQSSEETPPPTYTSYASYYLDSSYLGKTSIGKSIKGRVSSIKGAIRRRNKTAAVPLSSHGDAFKPPPEYVLGARAGEAFIRPCPQVISGKLDSYGFDLQKSVFTLKIKGAACGENDKCEGKLLPTTIYLPHYHFLQWATGVSTSSGKWEYDENTQILTWWHYEGPQQLQVKGNIRFITDYIDTANNLSSSQCRSQ</sequence>
<dbReference type="InterPro" id="IPR017853">
    <property type="entry name" value="GH"/>
</dbReference>
<feature type="compositionally biased region" description="Polar residues" evidence="4">
    <location>
        <begin position="583"/>
        <end position="595"/>
    </location>
</feature>
<accession>A0A1H6Q3G7</accession>
<dbReference type="OrthoDB" id="9971853at2759"/>
<dbReference type="EMBL" id="KZ857328">
    <property type="protein sequence ID" value="RDW27827.1"/>
    <property type="molecule type" value="Genomic_DNA"/>
</dbReference>
<dbReference type="Pfam" id="PF18564">
    <property type="entry name" value="Glyco_hydro_5_C"/>
    <property type="match status" value="1"/>
</dbReference>
<evidence type="ECO:0000256" key="1">
    <source>
        <dbReference type="ARBA" id="ARBA00005641"/>
    </source>
</evidence>
<reference evidence="8 10" key="2">
    <citation type="submission" date="2018-07" db="EMBL/GenBank/DDBJ databases">
        <title>Draft Genome Assemblies for Five Robust Yarrowia lipolytica Strains Exhibiting High Lipid Production and Pentose Sugar Utilization and Sugar Alcohol Secretion from Undetoxified Lignocellulosic Biomass Hydrolysates.</title>
        <authorList>
            <consortium name="DOE Joint Genome Institute"/>
            <person name="Walker C."/>
            <person name="Ryu S."/>
            <person name="Na H."/>
            <person name="Zane M."/>
            <person name="LaButti K."/>
            <person name="Lipzen A."/>
            <person name="Haridas S."/>
            <person name="Barry K."/>
            <person name="Grigoriev I.V."/>
            <person name="Quarterman J."/>
            <person name="Slininger P."/>
            <person name="Dien B."/>
            <person name="Trinh C.T."/>
        </authorList>
    </citation>
    <scope>NUCLEOTIDE SEQUENCE [LARGE SCALE GENOMIC DNA]</scope>
    <source>
        <strain evidence="8 10">YB392</strain>
    </source>
</reference>